<dbReference type="AlphaFoldDB" id="A0AAD5X1C8"/>
<reference evidence="1" key="1">
    <citation type="submission" date="2020-05" db="EMBL/GenBank/DDBJ databases">
        <title>Phylogenomic resolution of chytrid fungi.</title>
        <authorList>
            <person name="Stajich J.E."/>
            <person name="Amses K."/>
            <person name="Simmons R."/>
            <person name="Seto K."/>
            <person name="Myers J."/>
            <person name="Bonds A."/>
            <person name="Quandt C.A."/>
            <person name="Barry K."/>
            <person name="Liu P."/>
            <person name="Grigoriev I."/>
            <person name="Longcore J.E."/>
            <person name="James T.Y."/>
        </authorList>
    </citation>
    <scope>NUCLEOTIDE SEQUENCE</scope>
    <source>
        <strain evidence="1">JEL0318</strain>
    </source>
</reference>
<accession>A0AAD5X1C8</accession>
<evidence type="ECO:0000313" key="2">
    <source>
        <dbReference type="Proteomes" id="UP001212841"/>
    </source>
</evidence>
<organism evidence="1 2">
    <name type="scientific">Rhizophlyctis rosea</name>
    <dbReference type="NCBI Taxonomy" id="64517"/>
    <lineage>
        <taxon>Eukaryota</taxon>
        <taxon>Fungi</taxon>
        <taxon>Fungi incertae sedis</taxon>
        <taxon>Chytridiomycota</taxon>
        <taxon>Chytridiomycota incertae sedis</taxon>
        <taxon>Chytridiomycetes</taxon>
        <taxon>Rhizophlyctidales</taxon>
        <taxon>Rhizophlyctidaceae</taxon>
        <taxon>Rhizophlyctis</taxon>
    </lineage>
</organism>
<sequence>MCEFLFGSHEYWDEDFFDLKGAQDIVSMYFARATQDPSTVVGGVSQIFLDPDITERLDKLLAFLESQEGVCGNGTMLILGDSALYSRFNLHDTRMILQYTKARPLLHNTVRFTPVYCSGAWHNLYMIRIQSYVLIMMAYIDKPFAKMQKKVEEFRISFVQSRLEIPTEEPPVLLRLFAKRETLAMLYHNIKTGNTIFPQLRPGPEVQQREILSSFWAFFSDASAALRIPGVTEYSVSRDQYRFYARSEGVHKLYMLLATASVPPESVPSISSDVLRNLRSVNAQ</sequence>
<comment type="caution">
    <text evidence="1">The sequence shown here is derived from an EMBL/GenBank/DDBJ whole genome shotgun (WGS) entry which is preliminary data.</text>
</comment>
<dbReference type="Proteomes" id="UP001212841">
    <property type="component" value="Unassembled WGS sequence"/>
</dbReference>
<proteinExistence type="predicted"/>
<name>A0AAD5X1C8_9FUNG</name>
<keyword evidence="2" id="KW-1185">Reference proteome</keyword>
<protein>
    <submittedName>
        <fullName evidence="1">Uncharacterized protein</fullName>
    </submittedName>
</protein>
<dbReference type="EMBL" id="JADGJD010000563">
    <property type="protein sequence ID" value="KAJ3050026.1"/>
    <property type="molecule type" value="Genomic_DNA"/>
</dbReference>
<gene>
    <name evidence="1" type="ORF">HK097_008992</name>
</gene>
<evidence type="ECO:0000313" key="1">
    <source>
        <dbReference type="EMBL" id="KAJ3050026.1"/>
    </source>
</evidence>